<evidence type="ECO:0000313" key="2">
    <source>
        <dbReference type="EMBL" id="MEE7458023.1"/>
    </source>
</evidence>
<protein>
    <submittedName>
        <fullName evidence="2">Transcriptional regulator</fullName>
    </submittedName>
</protein>
<evidence type="ECO:0000259" key="1">
    <source>
        <dbReference type="PROSITE" id="PS50943"/>
    </source>
</evidence>
<reference evidence="2 3" key="1">
    <citation type="journal article" date="2012" name="Genet. Mol. Biol.">
        <title>Analysis of 16S rRNA and mxaF genes revealing insights into Methylobacterium niche-specific plant association.</title>
        <authorList>
            <person name="Dourado M.N."/>
            <person name="Andreote F.D."/>
            <person name="Dini-Andreote F."/>
            <person name="Conti R."/>
            <person name="Araujo J.M."/>
            <person name="Araujo W.L."/>
        </authorList>
    </citation>
    <scope>NUCLEOTIDE SEQUENCE [LARGE SCALE GENOMIC DNA]</scope>
    <source>
        <strain evidence="2 3">SR1.6/4</strain>
    </source>
</reference>
<dbReference type="PROSITE" id="PS50943">
    <property type="entry name" value="HTH_CROC1"/>
    <property type="match status" value="1"/>
</dbReference>
<evidence type="ECO:0000313" key="3">
    <source>
        <dbReference type="Proteomes" id="UP001349262"/>
    </source>
</evidence>
<dbReference type="SUPFAM" id="SSF47413">
    <property type="entry name" value="lambda repressor-like DNA-binding domains"/>
    <property type="match status" value="1"/>
</dbReference>
<dbReference type="InterPro" id="IPR001387">
    <property type="entry name" value="Cro/C1-type_HTH"/>
</dbReference>
<dbReference type="PANTHER" id="PTHR43236">
    <property type="entry name" value="ANTITOXIN HIGA1"/>
    <property type="match status" value="1"/>
</dbReference>
<dbReference type="CDD" id="cd00093">
    <property type="entry name" value="HTH_XRE"/>
    <property type="match status" value="1"/>
</dbReference>
<feature type="domain" description="HTH cro/C1-type" evidence="1">
    <location>
        <begin position="16"/>
        <end position="70"/>
    </location>
</feature>
<sequence>MPKRATEQDRIVGERIVALRKARGLSQTALGTAVGVTFQQVQKYEKGTNRVGAGRLQEIARLLEVPVSAFFDEGDGAAGDVQTEVFSFLRTPGAIDLLRAFDAIEDDQKRREVLAIVRSAARLAAAASENGPAHTSVS</sequence>
<dbReference type="Pfam" id="PF01381">
    <property type="entry name" value="HTH_3"/>
    <property type="match status" value="1"/>
</dbReference>
<dbReference type="InterPro" id="IPR052345">
    <property type="entry name" value="Rad_response_metalloprotease"/>
</dbReference>
<dbReference type="PANTHER" id="PTHR43236:SF2">
    <property type="entry name" value="BLL0069 PROTEIN"/>
    <property type="match status" value="1"/>
</dbReference>
<proteinExistence type="predicted"/>
<accession>A0ABU7TC92</accession>
<gene>
    <name evidence="2" type="ORF">MRSR164_14955</name>
</gene>
<organism evidence="2 3">
    <name type="scientific">Methylobacterium radiotolerans</name>
    <dbReference type="NCBI Taxonomy" id="31998"/>
    <lineage>
        <taxon>Bacteria</taxon>
        <taxon>Pseudomonadati</taxon>
        <taxon>Pseudomonadota</taxon>
        <taxon>Alphaproteobacteria</taxon>
        <taxon>Hyphomicrobiales</taxon>
        <taxon>Methylobacteriaceae</taxon>
        <taxon>Methylobacterium</taxon>
    </lineage>
</organism>
<name>A0ABU7TC92_9HYPH</name>
<dbReference type="Proteomes" id="UP001349262">
    <property type="component" value="Unassembled WGS sequence"/>
</dbReference>
<dbReference type="Gene3D" id="1.10.260.40">
    <property type="entry name" value="lambda repressor-like DNA-binding domains"/>
    <property type="match status" value="1"/>
</dbReference>
<comment type="caution">
    <text evidence="2">The sequence shown here is derived from an EMBL/GenBank/DDBJ whole genome shotgun (WGS) entry which is preliminary data.</text>
</comment>
<dbReference type="InterPro" id="IPR010982">
    <property type="entry name" value="Lambda_DNA-bd_dom_sf"/>
</dbReference>
<dbReference type="EMBL" id="MLBY01000004">
    <property type="protein sequence ID" value="MEE7458023.1"/>
    <property type="molecule type" value="Genomic_DNA"/>
</dbReference>
<keyword evidence="3" id="KW-1185">Reference proteome</keyword>
<dbReference type="SMART" id="SM00530">
    <property type="entry name" value="HTH_XRE"/>
    <property type="match status" value="1"/>
</dbReference>